<evidence type="ECO:0000256" key="1">
    <source>
        <dbReference type="SAM" id="MobiDB-lite"/>
    </source>
</evidence>
<evidence type="ECO:0000313" key="3">
    <source>
        <dbReference type="Proteomes" id="UP000092461"/>
    </source>
</evidence>
<sequence>MATVRSPQKKNPKEMPQAGVPTRSESSDIIRHDPLEESQDDVQLMGVLNQTINIGRGRGVPVEANEKSLWRRNFFGG</sequence>
<feature type="region of interest" description="Disordered" evidence="1">
    <location>
        <begin position="1"/>
        <end position="27"/>
    </location>
</feature>
<dbReference type="VEuPathDB" id="VectorBase:LLOJ006794"/>
<keyword evidence="3" id="KW-1185">Reference proteome</keyword>
<proteinExistence type="predicted"/>
<dbReference type="Proteomes" id="UP000092461">
    <property type="component" value="Unassembled WGS sequence"/>
</dbReference>
<protein>
    <submittedName>
        <fullName evidence="2">Uncharacterized protein</fullName>
    </submittedName>
</protein>
<accession>A0A1B0GJY6</accession>
<dbReference type="EMBL" id="AJWK01022444">
    <property type="status" value="NOT_ANNOTATED_CDS"/>
    <property type="molecule type" value="Genomic_DNA"/>
</dbReference>
<dbReference type="AlphaFoldDB" id="A0A1B0GJY6"/>
<reference evidence="2" key="1">
    <citation type="submission" date="2020-05" db="UniProtKB">
        <authorList>
            <consortium name="EnsemblMetazoa"/>
        </authorList>
    </citation>
    <scope>IDENTIFICATION</scope>
    <source>
        <strain evidence="2">Jacobina</strain>
    </source>
</reference>
<dbReference type="EnsemblMetazoa" id="LLOJ006794-RA">
    <property type="protein sequence ID" value="LLOJ006794-PA"/>
    <property type="gene ID" value="LLOJ006794"/>
</dbReference>
<evidence type="ECO:0000313" key="2">
    <source>
        <dbReference type="EnsemblMetazoa" id="LLOJ006794-PA"/>
    </source>
</evidence>
<organism evidence="2 3">
    <name type="scientific">Lutzomyia longipalpis</name>
    <name type="common">Sand fly</name>
    <dbReference type="NCBI Taxonomy" id="7200"/>
    <lineage>
        <taxon>Eukaryota</taxon>
        <taxon>Metazoa</taxon>
        <taxon>Ecdysozoa</taxon>
        <taxon>Arthropoda</taxon>
        <taxon>Hexapoda</taxon>
        <taxon>Insecta</taxon>
        <taxon>Pterygota</taxon>
        <taxon>Neoptera</taxon>
        <taxon>Endopterygota</taxon>
        <taxon>Diptera</taxon>
        <taxon>Nematocera</taxon>
        <taxon>Psychodoidea</taxon>
        <taxon>Psychodidae</taxon>
        <taxon>Lutzomyia</taxon>
        <taxon>Lutzomyia</taxon>
    </lineage>
</organism>
<name>A0A1B0GJY6_LUTLO</name>